<gene>
    <name evidence="3" type="ORF">PXEA_LOCUS15487</name>
</gene>
<proteinExistence type="predicted"/>
<organism evidence="3 4">
    <name type="scientific">Protopolystoma xenopodis</name>
    <dbReference type="NCBI Taxonomy" id="117903"/>
    <lineage>
        <taxon>Eukaryota</taxon>
        <taxon>Metazoa</taxon>
        <taxon>Spiralia</taxon>
        <taxon>Lophotrochozoa</taxon>
        <taxon>Platyhelminthes</taxon>
        <taxon>Monogenea</taxon>
        <taxon>Polyopisthocotylea</taxon>
        <taxon>Polystomatidea</taxon>
        <taxon>Polystomatidae</taxon>
        <taxon>Protopolystoma</taxon>
    </lineage>
</organism>
<comment type="caution">
    <text evidence="3">The sequence shown here is derived from an EMBL/GenBank/DDBJ whole genome shotgun (WGS) entry which is preliminary data.</text>
</comment>
<sequence>MHNLPILILILLLVYLAEIRRLKLEKRKLMSQISSLKEETKHLTCECLHGTGCLKWRKADPRESGSVNHLTVQLEKQADDWRTEADGRKLLVSEVNELTSRLREMEALARAEMQDDQEDPVKLRMGFE</sequence>
<name>A0A3S5BF64_9PLAT</name>
<feature type="coiled-coil region" evidence="1">
    <location>
        <begin position="19"/>
        <end position="46"/>
    </location>
</feature>
<dbReference type="EMBL" id="CAAALY010054435">
    <property type="protein sequence ID" value="VEL22047.1"/>
    <property type="molecule type" value="Genomic_DNA"/>
</dbReference>
<protein>
    <submittedName>
        <fullName evidence="3">Uncharacterized protein</fullName>
    </submittedName>
</protein>
<reference evidence="3" key="1">
    <citation type="submission" date="2018-11" db="EMBL/GenBank/DDBJ databases">
        <authorList>
            <consortium name="Pathogen Informatics"/>
        </authorList>
    </citation>
    <scope>NUCLEOTIDE SEQUENCE</scope>
</reference>
<dbReference type="OrthoDB" id="261426at2759"/>
<feature type="signal peptide" evidence="2">
    <location>
        <begin position="1"/>
        <end position="19"/>
    </location>
</feature>
<keyword evidence="2" id="KW-0732">Signal</keyword>
<feature type="coiled-coil region" evidence="1">
    <location>
        <begin position="88"/>
        <end position="115"/>
    </location>
</feature>
<feature type="chain" id="PRO_5018725394" evidence="2">
    <location>
        <begin position="20"/>
        <end position="128"/>
    </location>
</feature>
<accession>A0A3S5BF64</accession>
<evidence type="ECO:0000313" key="3">
    <source>
        <dbReference type="EMBL" id="VEL22047.1"/>
    </source>
</evidence>
<evidence type="ECO:0000256" key="2">
    <source>
        <dbReference type="SAM" id="SignalP"/>
    </source>
</evidence>
<keyword evidence="4" id="KW-1185">Reference proteome</keyword>
<evidence type="ECO:0000313" key="4">
    <source>
        <dbReference type="Proteomes" id="UP000784294"/>
    </source>
</evidence>
<evidence type="ECO:0000256" key="1">
    <source>
        <dbReference type="SAM" id="Coils"/>
    </source>
</evidence>
<dbReference type="Proteomes" id="UP000784294">
    <property type="component" value="Unassembled WGS sequence"/>
</dbReference>
<keyword evidence="1" id="KW-0175">Coiled coil</keyword>
<dbReference type="AlphaFoldDB" id="A0A3S5BF64"/>